<evidence type="ECO:0000256" key="1">
    <source>
        <dbReference type="PROSITE-ProRule" id="PRU00371"/>
    </source>
</evidence>
<proteinExistence type="predicted"/>
<name>A0AAW2B532_CULAL</name>
<dbReference type="GO" id="GO:0005634">
    <property type="term" value="C:nucleus"/>
    <property type="evidence" value="ECO:0007669"/>
    <property type="project" value="UniProtKB-SubCell"/>
</dbReference>
<comment type="caution">
    <text evidence="4">The sequence shown here is derived from an EMBL/GenBank/DDBJ whole genome shotgun (WGS) entry which is preliminary data.</text>
</comment>
<dbReference type="EMBL" id="JAWDJR010000002">
    <property type="protein sequence ID" value="KAK9979900.1"/>
    <property type="molecule type" value="Genomic_DNA"/>
</dbReference>
<accession>A0AAW2B532</accession>
<dbReference type="Pfam" id="PF02944">
    <property type="entry name" value="BESS"/>
    <property type="match status" value="1"/>
</dbReference>
<keyword evidence="5" id="KW-1185">Reference proteome</keyword>
<evidence type="ECO:0000313" key="4">
    <source>
        <dbReference type="EMBL" id="KAK9979900.1"/>
    </source>
</evidence>
<dbReference type="GO" id="GO:0003677">
    <property type="term" value="F:DNA binding"/>
    <property type="evidence" value="ECO:0007669"/>
    <property type="project" value="InterPro"/>
</dbReference>
<evidence type="ECO:0000256" key="2">
    <source>
        <dbReference type="SAM" id="MobiDB-lite"/>
    </source>
</evidence>
<dbReference type="PROSITE" id="PS51031">
    <property type="entry name" value="BESS"/>
    <property type="match status" value="1"/>
</dbReference>
<organism evidence="4 5">
    <name type="scientific">Culter alburnus</name>
    <name type="common">Topmouth culter</name>
    <dbReference type="NCBI Taxonomy" id="194366"/>
    <lineage>
        <taxon>Eukaryota</taxon>
        <taxon>Metazoa</taxon>
        <taxon>Chordata</taxon>
        <taxon>Craniata</taxon>
        <taxon>Vertebrata</taxon>
        <taxon>Euteleostomi</taxon>
        <taxon>Actinopterygii</taxon>
        <taxon>Neopterygii</taxon>
        <taxon>Teleostei</taxon>
        <taxon>Ostariophysi</taxon>
        <taxon>Cypriniformes</taxon>
        <taxon>Xenocyprididae</taxon>
        <taxon>Xenocypridinae</taxon>
        <taxon>Culter</taxon>
    </lineage>
</organism>
<dbReference type="Proteomes" id="UP001479290">
    <property type="component" value="Unassembled WGS sequence"/>
</dbReference>
<sequence length="95" mass="11061">THTERRERRKQRGRGVEQGRAVSENMPWRAVSRRASAPQEDSDSLFFKSLLEDFRSLSVRTRQDLKFQIHKLVYEAKCMEAGHWGESNGVQLTSL</sequence>
<feature type="non-terminal residue" evidence="4">
    <location>
        <position position="1"/>
    </location>
</feature>
<gene>
    <name evidence="4" type="ORF">ABG768_013308</name>
</gene>
<dbReference type="InterPro" id="IPR004210">
    <property type="entry name" value="BESS_motif"/>
</dbReference>
<feature type="domain" description="BESS" evidence="3">
    <location>
        <begin position="40"/>
        <end position="79"/>
    </location>
</feature>
<comment type="subcellular location">
    <subcellularLocation>
        <location evidence="1">Nucleus</location>
    </subcellularLocation>
</comment>
<evidence type="ECO:0000259" key="3">
    <source>
        <dbReference type="PROSITE" id="PS51031"/>
    </source>
</evidence>
<evidence type="ECO:0000313" key="5">
    <source>
        <dbReference type="Proteomes" id="UP001479290"/>
    </source>
</evidence>
<protein>
    <recommendedName>
        <fullName evidence="3">BESS domain-containing protein</fullName>
    </recommendedName>
</protein>
<keyword evidence="1" id="KW-0539">Nucleus</keyword>
<reference evidence="4 5" key="1">
    <citation type="submission" date="2024-05" db="EMBL/GenBank/DDBJ databases">
        <title>A high-quality chromosomal-level genome assembly of Topmouth culter (Culter alburnus).</title>
        <authorList>
            <person name="Zhao H."/>
        </authorList>
    </citation>
    <scope>NUCLEOTIDE SEQUENCE [LARGE SCALE GENOMIC DNA]</scope>
    <source>
        <strain evidence="4">CATC2023</strain>
        <tissue evidence="4">Muscle</tissue>
    </source>
</reference>
<dbReference type="AlphaFoldDB" id="A0AAW2B532"/>
<feature type="region of interest" description="Disordered" evidence="2">
    <location>
        <begin position="1"/>
        <end position="36"/>
    </location>
</feature>